<sequence length="120" mass="13676">MNTSILADSVESLIGSIYIDSGYNSVFKFIKNIWEPYLDLEASNEQDSKTKLQEISQHKYKILPEYKLIKKEGRSHSPIFTVSLKVLKLKLIKATGQSKKEAEKNAAKIALNIFDEKKIN</sequence>
<protein>
    <recommendedName>
        <fullName evidence="8">DRBM domain-containing protein</fullName>
    </recommendedName>
</protein>
<dbReference type="Gene3D" id="1.10.1520.10">
    <property type="entry name" value="Ribonuclease III domain"/>
    <property type="match status" value="1"/>
</dbReference>
<dbReference type="Pfam" id="PF00035">
    <property type="entry name" value="dsrm"/>
    <property type="match status" value="1"/>
</dbReference>
<organism evidence="7">
    <name type="scientific">marine metagenome</name>
    <dbReference type="NCBI Taxonomy" id="408172"/>
    <lineage>
        <taxon>unclassified sequences</taxon>
        <taxon>metagenomes</taxon>
        <taxon>ecological metagenomes</taxon>
    </lineage>
</organism>
<feature type="domain" description="RNase III" evidence="6">
    <location>
        <begin position="1"/>
        <end position="22"/>
    </location>
</feature>
<dbReference type="SUPFAM" id="SSF54768">
    <property type="entry name" value="dsRNA-binding domain-like"/>
    <property type="match status" value="1"/>
</dbReference>
<dbReference type="PANTHER" id="PTHR11207">
    <property type="entry name" value="RIBONUCLEASE III"/>
    <property type="match status" value="1"/>
</dbReference>
<dbReference type="EMBL" id="UINC01010953">
    <property type="protein sequence ID" value="SVA48525.1"/>
    <property type="molecule type" value="Genomic_DNA"/>
</dbReference>
<dbReference type="InterPro" id="IPR036389">
    <property type="entry name" value="RNase_III_sf"/>
</dbReference>
<keyword evidence="3" id="KW-0378">Hydrolase</keyword>
<accession>A0A381W7R5</accession>
<dbReference type="GO" id="GO:0010468">
    <property type="term" value="P:regulation of gene expression"/>
    <property type="evidence" value="ECO:0007669"/>
    <property type="project" value="TreeGrafter"/>
</dbReference>
<dbReference type="PROSITE" id="PS50142">
    <property type="entry name" value="RNASE_3_2"/>
    <property type="match status" value="1"/>
</dbReference>
<dbReference type="PANTHER" id="PTHR11207:SF0">
    <property type="entry name" value="RIBONUCLEASE 3"/>
    <property type="match status" value="1"/>
</dbReference>
<keyword evidence="4" id="KW-0694">RNA-binding</keyword>
<dbReference type="GO" id="GO:0003725">
    <property type="term" value="F:double-stranded RNA binding"/>
    <property type="evidence" value="ECO:0007669"/>
    <property type="project" value="TreeGrafter"/>
</dbReference>
<dbReference type="SMART" id="SM00358">
    <property type="entry name" value="DSRM"/>
    <property type="match status" value="1"/>
</dbReference>
<dbReference type="GO" id="GO:0006396">
    <property type="term" value="P:RNA processing"/>
    <property type="evidence" value="ECO:0007669"/>
    <property type="project" value="InterPro"/>
</dbReference>
<evidence type="ECO:0008006" key="8">
    <source>
        <dbReference type="Google" id="ProtNLM"/>
    </source>
</evidence>
<keyword evidence="2" id="KW-0255">Endonuclease</keyword>
<evidence type="ECO:0000313" key="7">
    <source>
        <dbReference type="EMBL" id="SVA48525.1"/>
    </source>
</evidence>
<feature type="domain" description="DRBM" evidence="5">
    <location>
        <begin position="47"/>
        <end position="116"/>
    </location>
</feature>
<evidence type="ECO:0000256" key="4">
    <source>
        <dbReference type="ARBA" id="ARBA00022884"/>
    </source>
</evidence>
<dbReference type="InterPro" id="IPR014720">
    <property type="entry name" value="dsRBD_dom"/>
</dbReference>
<keyword evidence="1" id="KW-0540">Nuclease</keyword>
<evidence type="ECO:0000259" key="5">
    <source>
        <dbReference type="PROSITE" id="PS50137"/>
    </source>
</evidence>
<evidence type="ECO:0000256" key="2">
    <source>
        <dbReference type="ARBA" id="ARBA00022759"/>
    </source>
</evidence>
<evidence type="ECO:0000256" key="3">
    <source>
        <dbReference type="ARBA" id="ARBA00022801"/>
    </source>
</evidence>
<evidence type="ECO:0000256" key="1">
    <source>
        <dbReference type="ARBA" id="ARBA00022722"/>
    </source>
</evidence>
<dbReference type="CDD" id="cd10845">
    <property type="entry name" value="DSRM_RNAse_III_family"/>
    <property type="match status" value="1"/>
</dbReference>
<reference evidence="7" key="1">
    <citation type="submission" date="2018-05" db="EMBL/GenBank/DDBJ databases">
        <authorList>
            <person name="Lanie J.A."/>
            <person name="Ng W.-L."/>
            <person name="Kazmierczak K.M."/>
            <person name="Andrzejewski T.M."/>
            <person name="Davidsen T.M."/>
            <person name="Wayne K.J."/>
            <person name="Tettelin H."/>
            <person name="Glass J.I."/>
            <person name="Rusch D."/>
            <person name="Podicherti R."/>
            <person name="Tsui H.-C.T."/>
            <person name="Winkler M.E."/>
        </authorList>
    </citation>
    <scope>NUCLEOTIDE SEQUENCE</scope>
</reference>
<dbReference type="Gene3D" id="3.30.160.20">
    <property type="match status" value="1"/>
</dbReference>
<dbReference type="CDD" id="cd00593">
    <property type="entry name" value="RIBOc"/>
    <property type="match status" value="1"/>
</dbReference>
<dbReference type="InterPro" id="IPR000999">
    <property type="entry name" value="RNase_III_dom"/>
</dbReference>
<dbReference type="GO" id="GO:0004525">
    <property type="term" value="F:ribonuclease III activity"/>
    <property type="evidence" value="ECO:0007669"/>
    <property type="project" value="InterPro"/>
</dbReference>
<proteinExistence type="predicted"/>
<dbReference type="AlphaFoldDB" id="A0A381W7R5"/>
<dbReference type="PROSITE" id="PS50137">
    <property type="entry name" value="DS_RBD"/>
    <property type="match status" value="1"/>
</dbReference>
<name>A0A381W7R5_9ZZZZ</name>
<evidence type="ECO:0000259" key="6">
    <source>
        <dbReference type="PROSITE" id="PS50142"/>
    </source>
</evidence>
<gene>
    <name evidence="7" type="ORF">METZ01_LOCUS101379</name>
</gene>